<dbReference type="EMBL" id="LT629779">
    <property type="protein sequence ID" value="SDS98092.1"/>
    <property type="molecule type" value="Genomic_DNA"/>
</dbReference>
<dbReference type="Proteomes" id="UP000198751">
    <property type="component" value="Chromosome I"/>
</dbReference>
<protein>
    <submittedName>
        <fullName evidence="2">Uncharacterized membrane protein YoaK, UPF0700 family</fullName>
    </submittedName>
</protein>
<feature type="transmembrane region" description="Helical" evidence="1">
    <location>
        <begin position="207"/>
        <end position="225"/>
    </location>
</feature>
<dbReference type="PANTHER" id="PTHR37314">
    <property type="entry name" value="SLR0142 PROTEIN"/>
    <property type="match status" value="1"/>
</dbReference>
<feature type="transmembrane region" description="Helical" evidence="1">
    <location>
        <begin position="63"/>
        <end position="84"/>
    </location>
</feature>
<evidence type="ECO:0000313" key="2">
    <source>
        <dbReference type="EMBL" id="SDS98092.1"/>
    </source>
</evidence>
<evidence type="ECO:0000256" key="1">
    <source>
        <dbReference type="SAM" id="Phobius"/>
    </source>
</evidence>
<dbReference type="Pfam" id="PF06912">
    <property type="entry name" value="DUF1275"/>
    <property type="match status" value="1"/>
</dbReference>
<feature type="transmembrane region" description="Helical" evidence="1">
    <location>
        <begin position="124"/>
        <end position="143"/>
    </location>
</feature>
<organism evidence="2 3">
    <name type="scientific">Pseudarthrobacter equi</name>
    <dbReference type="NCBI Taxonomy" id="728066"/>
    <lineage>
        <taxon>Bacteria</taxon>
        <taxon>Bacillati</taxon>
        <taxon>Actinomycetota</taxon>
        <taxon>Actinomycetes</taxon>
        <taxon>Micrococcales</taxon>
        <taxon>Micrococcaceae</taxon>
        <taxon>Pseudarthrobacter</taxon>
    </lineage>
</organism>
<keyword evidence="1" id="KW-0472">Membrane</keyword>
<proteinExistence type="predicted"/>
<feature type="transmembrane region" description="Helical" evidence="1">
    <location>
        <begin position="12"/>
        <end position="32"/>
    </location>
</feature>
<keyword evidence="1" id="KW-1133">Transmembrane helix</keyword>
<keyword evidence="1" id="KW-0812">Transmembrane</keyword>
<dbReference type="AlphaFoldDB" id="A0A1H1WM49"/>
<accession>A0A1H1WM49</accession>
<evidence type="ECO:0000313" key="3">
    <source>
        <dbReference type="Proteomes" id="UP000198751"/>
    </source>
</evidence>
<feature type="transmembrane region" description="Helical" evidence="1">
    <location>
        <begin position="96"/>
        <end position="118"/>
    </location>
</feature>
<sequence>MPARFFPADPSRLHLVLMLMLTFSTGVIDAVGYLGLDRVFTANMTGNVVILGMALMGGDNLPVLGPIVALAGFMAGALVSGRTLRIIKSGWTHRTTGLLAGVGAVMAAVAIALLSGVTPRNNEPLTVAITGALAVAMGVQAATARHLNVKDVSTVVVTSTITGLAADSRLGAGTHPFWGRRLAAVGLIMAGAALGTVLLQIHIGLGVLMTALITLFVAVVGWNAVTRQDAAASAPVAEPAS</sequence>
<gene>
    <name evidence="2" type="ORF">SAMN04489743_1370</name>
</gene>
<keyword evidence="3" id="KW-1185">Reference proteome</keyword>
<feature type="transmembrane region" description="Helical" evidence="1">
    <location>
        <begin position="182"/>
        <end position="201"/>
    </location>
</feature>
<reference evidence="3" key="1">
    <citation type="submission" date="2016-10" db="EMBL/GenBank/DDBJ databases">
        <authorList>
            <person name="Varghese N."/>
            <person name="Submissions S."/>
        </authorList>
    </citation>
    <scope>NUCLEOTIDE SEQUENCE [LARGE SCALE GENOMIC DNA]</scope>
    <source>
        <strain evidence="3">IMMIB L-1606</strain>
    </source>
</reference>
<name>A0A1H1WM49_9MICC</name>
<dbReference type="OrthoDB" id="4272751at2"/>
<dbReference type="InterPro" id="IPR010699">
    <property type="entry name" value="DUF1275"/>
</dbReference>
<dbReference type="RefSeq" id="WP_091718683.1">
    <property type="nucleotide sequence ID" value="NZ_LT629779.1"/>
</dbReference>
<dbReference type="PANTHER" id="PTHR37314:SF4">
    <property type="entry name" value="UPF0700 TRANSMEMBRANE PROTEIN YOAK"/>
    <property type="match status" value="1"/>
</dbReference>